<dbReference type="InterPro" id="IPR012674">
    <property type="entry name" value="Calycin"/>
</dbReference>
<gene>
    <name evidence="1" type="ORF">SAMN05446037_102145</name>
</gene>
<evidence type="ECO:0000313" key="1">
    <source>
        <dbReference type="EMBL" id="SNS79421.1"/>
    </source>
</evidence>
<dbReference type="Gene3D" id="2.40.128.20">
    <property type="match status" value="1"/>
</dbReference>
<evidence type="ECO:0000313" key="2">
    <source>
        <dbReference type="Proteomes" id="UP000198304"/>
    </source>
</evidence>
<organism evidence="1 2">
    <name type="scientific">Anaerovirgula multivorans</name>
    <dbReference type="NCBI Taxonomy" id="312168"/>
    <lineage>
        <taxon>Bacteria</taxon>
        <taxon>Bacillati</taxon>
        <taxon>Bacillota</taxon>
        <taxon>Clostridia</taxon>
        <taxon>Peptostreptococcales</taxon>
        <taxon>Natronincolaceae</taxon>
        <taxon>Anaerovirgula</taxon>
    </lineage>
</organism>
<dbReference type="Pfam" id="PF09148">
    <property type="entry name" value="DUF1934"/>
    <property type="match status" value="1"/>
</dbReference>
<dbReference type="RefSeq" id="WP_176431442.1">
    <property type="nucleotide sequence ID" value="NZ_FZOJ01000021.1"/>
</dbReference>
<dbReference type="SUPFAM" id="SSF50814">
    <property type="entry name" value="Lipocalins"/>
    <property type="match status" value="1"/>
</dbReference>
<reference evidence="1 2" key="1">
    <citation type="submission" date="2017-06" db="EMBL/GenBank/DDBJ databases">
        <authorList>
            <person name="Kim H.J."/>
            <person name="Triplett B.A."/>
        </authorList>
    </citation>
    <scope>NUCLEOTIDE SEQUENCE [LARGE SCALE GENOMIC DNA]</scope>
    <source>
        <strain evidence="1 2">SCA</strain>
    </source>
</reference>
<dbReference type="Proteomes" id="UP000198304">
    <property type="component" value="Unassembled WGS sequence"/>
</dbReference>
<dbReference type="EMBL" id="FZOJ01000021">
    <property type="protein sequence ID" value="SNS79421.1"/>
    <property type="molecule type" value="Genomic_DNA"/>
</dbReference>
<dbReference type="AlphaFoldDB" id="A0A239HE39"/>
<proteinExistence type="predicted"/>
<accession>A0A239HE39</accession>
<keyword evidence="2" id="KW-1185">Reference proteome</keyword>
<name>A0A239HE39_9FIRM</name>
<sequence>MKETRMIRVTGVQKDAKGTENKIELMTEGSCYEKKEHIYIVYEETEISGMEGATTTLKIEGEDKVSMRRFGSSDMQLIFQVGKSFNSQYKTQYGDFEMEIFTKKLDVELCSQTKKGKIVIQYDLWIAGLADTANELNIQVM</sequence>
<dbReference type="InterPro" id="IPR015231">
    <property type="entry name" value="DUF1934"/>
</dbReference>
<protein>
    <submittedName>
        <fullName evidence="1">Uncharacterized beta-barrel protein YwiB, DUF1934 family</fullName>
    </submittedName>
</protein>